<keyword evidence="3" id="KW-1185">Reference proteome</keyword>
<dbReference type="Proteomes" id="UP000181936">
    <property type="component" value="Chromosome"/>
</dbReference>
<evidence type="ECO:0000313" key="2">
    <source>
        <dbReference type="EMBL" id="APH04680.1"/>
    </source>
</evidence>
<gene>
    <name evidence="2" type="ORF">A9C19_07925</name>
</gene>
<dbReference type="InterPro" id="IPR013216">
    <property type="entry name" value="Methyltransf_11"/>
</dbReference>
<keyword evidence="2" id="KW-0808">Transferase</keyword>
<proteinExistence type="predicted"/>
<dbReference type="PANTHER" id="PTHR43861:SF1">
    <property type="entry name" value="TRANS-ACONITATE 2-METHYLTRANSFERASE"/>
    <property type="match status" value="1"/>
</dbReference>
<sequence>MNMKWSNDEHNNWDNKALSWHQNSENMWENGSRKSIIPFFSQYVQKGMNVLDLGCGDGYGSLKLNQIGGYNVIGIDLSPEMIKLALTRKKEGLQFREASILDLPFQANTFDGLLSINCLEWTSDPYRALQNVYSVLREQGKFCIAILGPTAFPREESFFRLYGKRTFCHTIMPWEFERMAIENGWRILDGYGVYKKGVKEDLVKNLSVELKQSLSFMWVFMLEKYHAG</sequence>
<reference evidence="2 3" key="1">
    <citation type="journal article" date="2016" name="Sci. Rep.">
        <title>Complete genome sequence and transcriptomic analysis of a novel marine strain Bacillus weihaiensis reveals the mechanism of brown algae degradation.</title>
        <authorList>
            <person name="Zhu Y."/>
            <person name="Chen P."/>
            <person name="Bao Y."/>
            <person name="Men Y."/>
            <person name="Zeng Y."/>
            <person name="Yang J."/>
            <person name="Sun J."/>
            <person name="Sun Y."/>
        </authorList>
    </citation>
    <scope>NUCLEOTIDE SEQUENCE [LARGE SCALE GENOMIC DNA]</scope>
    <source>
        <strain evidence="2 3">Alg07</strain>
    </source>
</reference>
<dbReference type="PANTHER" id="PTHR43861">
    <property type="entry name" value="TRANS-ACONITATE 2-METHYLTRANSFERASE-RELATED"/>
    <property type="match status" value="1"/>
</dbReference>
<evidence type="ECO:0000259" key="1">
    <source>
        <dbReference type="Pfam" id="PF08241"/>
    </source>
</evidence>
<name>A0A1L3MQP2_9BACI</name>
<evidence type="ECO:0000313" key="3">
    <source>
        <dbReference type="Proteomes" id="UP000181936"/>
    </source>
</evidence>
<organism evidence="2 3">
    <name type="scientific">Bacillus weihaiensis</name>
    <dbReference type="NCBI Taxonomy" id="1547283"/>
    <lineage>
        <taxon>Bacteria</taxon>
        <taxon>Bacillati</taxon>
        <taxon>Bacillota</taxon>
        <taxon>Bacilli</taxon>
        <taxon>Bacillales</taxon>
        <taxon>Bacillaceae</taxon>
        <taxon>Bacillus</taxon>
    </lineage>
</organism>
<protein>
    <submittedName>
        <fullName evidence="2">Methyltransferase</fullName>
    </submittedName>
</protein>
<dbReference type="CDD" id="cd02440">
    <property type="entry name" value="AdoMet_MTases"/>
    <property type="match status" value="1"/>
</dbReference>
<dbReference type="GO" id="GO:0008757">
    <property type="term" value="F:S-adenosylmethionine-dependent methyltransferase activity"/>
    <property type="evidence" value="ECO:0007669"/>
    <property type="project" value="InterPro"/>
</dbReference>
<dbReference type="SUPFAM" id="SSF53335">
    <property type="entry name" value="S-adenosyl-L-methionine-dependent methyltransferases"/>
    <property type="match status" value="1"/>
</dbReference>
<keyword evidence="2" id="KW-0489">Methyltransferase</keyword>
<dbReference type="Pfam" id="PF08241">
    <property type="entry name" value="Methyltransf_11"/>
    <property type="match status" value="1"/>
</dbReference>
<dbReference type="KEGG" id="bwh:A9C19_07925"/>
<dbReference type="GO" id="GO:0032259">
    <property type="term" value="P:methylation"/>
    <property type="evidence" value="ECO:0007669"/>
    <property type="project" value="UniProtKB-KW"/>
</dbReference>
<accession>A0A1L3MQP2</accession>
<dbReference type="InterPro" id="IPR029063">
    <property type="entry name" value="SAM-dependent_MTases_sf"/>
</dbReference>
<dbReference type="Gene3D" id="3.40.50.150">
    <property type="entry name" value="Vaccinia Virus protein VP39"/>
    <property type="match status" value="1"/>
</dbReference>
<dbReference type="OrthoDB" id="5522265at2"/>
<feature type="domain" description="Methyltransferase type 11" evidence="1">
    <location>
        <begin position="51"/>
        <end position="144"/>
    </location>
</feature>
<dbReference type="EMBL" id="CP016020">
    <property type="protein sequence ID" value="APH04680.1"/>
    <property type="molecule type" value="Genomic_DNA"/>
</dbReference>
<dbReference type="AlphaFoldDB" id="A0A1L3MQP2"/>